<evidence type="ECO:0000256" key="1">
    <source>
        <dbReference type="ARBA" id="ARBA00005417"/>
    </source>
</evidence>
<proteinExistence type="inferred from homology"/>
<keyword evidence="3" id="KW-0592">Phosphate transport</keyword>
<dbReference type="OrthoDB" id="9802264at2"/>
<dbReference type="EMBL" id="PHIG01000031">
    <property type="protein sequence ID" value="PJK29858.1"/>
    <property type="molecule type" value="Genomic_DNA"/>
</dbReference>
<evidence type="ECO:0000256" key="2">
    <source>
        <dbReference type="ARBA" id="ARBA00022448"/>
    </source>
</evidence>
<reference evidence="7 8" key="1">
    <citation type="submission" date="2017-11" db="EMBL/GenBank/DDBJ databases">
        <title>Draft genome sequence of Rhizobiales bacterium SY3-13.</title>
        <authorList>
            <person name="Sun C."/>
        </authorList>
    </citation>
    <scope>NUCLEOTIDE SEQUENCE [LARGE SCALE GENOMIC DNA]</scope>
    <source>
        <strain evidence="7 8">SY3-13</strain>
    </source>
</reference>
<comment type="caution">
    <text evidence="7">The sequence shown here is derived from an EMBL/GenBank/DDBJ whole genome shotgun (WGS) entry which is preliminary data.</text>
</comment>
<dbReference type="GO" id="GO:0035435">
    <property type="term" value="P:phosphate ion transmembrane transport"/>
    <property type="evidence" value="ECO:0007669"/>
    <property type="project" value="InterPro"/>
</dbReference>
<dbReference type="InterPro" id="IPR003439">
    <property type="entry name" value="ABC_transporter-like_ATP-bd"/>
</dbReference>
<evidence type="ECO:0000259" key="6">
    <source>
        <dbReference type="PROSITE" id="PS50893"/>
    </source>
</evidence>
<dbReference type="InterPro" id="IPR017871">
    <property type="entry name" value="ABC_transporter-like_CS"/>
</dbReference>
<dbReference type="SMART" id="SM00382">
    <property type="entry name" value="AAA"/>
    <property type="match status" value="1"/>
</dbReference>
<dbReference type="GO" id="GO:0016887">
    <property type="term" value="F:ATP hydrolysis activity"/>
    <property type="evidence" value="ECO:0007669"/>
    <property type="project" value="InterPro"/>
</dbReference>
<name>A0A2M9G2B5_9PROT</name>
<dbReference type="AlphaFoldDB" id="A0A2M9G2B5"/>
<comment type="similarity">
    <text evidence="1">Belongs to the ABC transporter superfamily.</text>
</comment>
<dbReference type="InterPro" id="IPR027417">
    <property type="entry name" value="P-loop_NTPase"/>
</dbReference>
<dbReference type="PANTHER" id="PTHR43166:SF4">
    <property type="entry name" value="PHOSPHONATES IMPORT ATP-BINDING PROTEIN PHNC"/>
    <property type="match status" value="1"/>
</dbReference>
<dbReference type="GO" id="GO:0005524">
    <property type="term" value="F:ATP binding"/>
    <property type="evidence" value="ECO:0007669"/>
    <property type="project" value="UniProtKB-KW"/>
</dbReference>
<dbReference type="InterPro" id="IPR050086">
    <property type="entry name" value="MetN_ABC_transporter-like"/>
</dbReference>
<dbReference type="PANTHER" id="PTHR43166">
    <property type="entry name" value="AMINO ACID IMPORT ATP-BINDING PROTEIN"/>
    <property type="match status" value="1"/>
</dbReference>
<dbReference type="GO" id="GO:0016020">
    <property type="term" value="C:membrane"/>
    <property type="evidence" value="ECO:0007669"/>
    <property type="project" value="InterPro"/>
</dbReference>
<evidence type="ECO:0000313" key="8">
    <source>
        <dbReference type="Proteomes" id="UP000229498"/>
    </source>
</evidence>
<sequence>MGVLPLELSEVSFRAGGRTLLDRISLEIGEGPRTVILGPNGAGKSLLLRICHGLLGGFEGTAAWKGPDADAARQRQAMVFQKPVMLRRSVRANVEYGLKLRNLPLDDRRERTRQALERAGLTGRAEQSARQLSGGEQQRLALARAWALRPDILFLDEPTASLDPGATGAVERIIDEIHRSGAKIVMTTHDLAQARRLADEVIFLHAGRVVERRPAADFFAAPESPEARAYLSGELLW</sequence>
<feature type="domain" description="ABC transporter" evidence="6">
    <location>
        <begin position="6"/>
        <end position="231"/>
    </location>
</feature>
<dbReference type="PROSITE" id="PS50893">
    <property type="entry name" value="ABC_TRANSPORTER_2"/>
    <property type="match status" value="1"/>
</dbReference>
<keyword evidence="5 7" id="KW-0067">ATP-binding</keyword>
<dbReference type="Gene3D" id="3.40.50.300">
    <property type="entry name" value="P-loop containing nucleotide triphosphate hydrolases"/>
    <property type="match status" value="1"/>
</dbReference>
<protein>
    <submittedName>
        <fullName evidence="7">ABC transporter ATP-binding protein</fullName>
    </submittedName>
</protein>
<keyword evidence="2" id="KW-0813">Transport</keyword>
<dbReference type="PROSITE" id="PS00211">
    <property type="entry name" value="ABC_TRANSPORTER_1"/>
    <property type="match status" value="1"/>
</dbReference>
<dbReference type="CDD" id="cd03260">
    <property type="entry name" value="ABC_PstB_phosphate_transporter"/>
    <property type="match status" value="1"/>
</dbReference>
<accession>A0A2M9G2B5</accession>
<dbReference type="SUPFAM" id="SSF52540">
    <property type="entry name" value="P-loop containing nucleoside triphosphate hydrolases"/>
    <property type="match status" value="1"/>
</dbReference>
<keyword evidence="4" id="KW-0547">Nucleotide-binding</keyword>
<gene>
    <name evidence="7" type="ORF">CVT23_08765</name>
</gene>
<evidence type="ECO:0000256" key="4">
    <source>
        <dbReference type="ARBA" id="ARBA00022741"/>
    </source>
</evidence>
<dbReference type="Pfam" id="PF00005">
    <property type="entry name" value="ABC_tran"/>
    <property type="match status" value="1"/>
</dbReference>
<dbReference type="InterPro" id="IPR003593">
    <property type="entry name" value="AAA+_ATPase"/>
</dbReference>
<keyword evidence="8" id="KW-1185">Reference proteome</keyword>
<dbReference type="GO" id="GO:0005315">
    <property type="term" value="F:phosphate transmembrane transporter activity"/>
    <property type="evidence" value="ECO:0007669"/>
    <property type="project" value="InterPro"/>
</dbReference>
<dbReference type="RefSeq" id="WP_109793135.1">
    <property type="nucleotide sequence ID" value="NZ_PHIG01000031.1"/>
</dbReference>
<evidence type="ECO:0000313" key="7">
    <source>
        <dbReference type="EMBL" id="PJK29858.1"/>
    </source>
</evidence>
<dbReference type="Proteomes" id="UP000229498">
    <property type="component" value="Unassembled WGS sequence"/>
</dbReference>
<dbReference type="InterPro" id="IPR005670">
    <property type="entry name" value="PstB-like"/>
</dbReference>
<organism evidence="7 8">
    <name type="scientific">Minwuia thermotolerans</name>
    <dbReference type="NCBI Taxonomy" id="2056226"/>
    <lineage>
        <taxon>Bacteria</taxon>
        <taxon>Pseudomonadati</taxon>
        <taxon>Pseudomonadota</taxon>
        <taxon>Alphaproteobacteria</taxon>
        <taxon>Minwuiales</taxon>
        <taxon>Minwuiaceae</taxon>
        <taxon>Minwuia</taxon>
    </lineage>
</organism>
<evidence type="ECO:0000256" key="3">
    <source>
        <dbReference type="ARBA" id="ARBA00022592"/>
    </source>
</evidence>
<evidence type="ECO:0000256" key="5">
    <source>
        <dbReference type="ARBA" id="ARBA00022840"/>
    </source>
</evidence>